<dbReference type="GeneID" id="39735606"/>
<dbReference type="OMA" id="NDITYHM"/>
<keyword evidence="1" id="KW-0812">Transmembrane</keyword>
<feature type="transmembrane region" description="Helical" evidence="1">
    <location>
        <begin position="41"/>
        <end position="60"/>
    </location>
</feature>
<evidence type="ECO:0000313" key="3">
    <source>
        <dbReference type="Proteomes" id="UP000220158"/>
    </source>
</evidence>
<dbReference type="Proteomes" id="UP000220158">
    <property type="component" value="Chromosome 7"/>
</dbReference>
<protein>
    <submittedName>
        <fullName evidence="2">Uncharacterized protein</fullName>
    </submittedName>
</protein>
<dbReference type="KEGG" id="prel:PRELSG_0726900"/>
<dbReference type="AlphaFoldDB" id="A0A1J1H490"/>
<gene>
    <name evidence="2" type="ORF">PRELSG_0726900</name>
</gene>
<dbReference type="VEuPathDB" id="PlasmoDB:PRELSG_0726900"/>
<feature type="transmembrane region" description="Helical" evidence="1">
    <location>
        <begin position="347"/>
        <end position="366"/>
    </location>
</feature>
<sequence>MEELKEIIYKLKKLKKNLNNKVTNMNYGDYMINNHYIEKKIVYILYQIIKSYYYLLTLYGKRSKKKKRKKENKIKDKGRNKNKKYINEEIILKKLKRKKIIQNRYTKKIKDFLKSNKSINIFKNYVEKKYLKQHINCDNKKKRKILINIETNIYFNNFIAHIINFLYFIFQNDINNENFKNDYSNNKLRNEVHKLYKNSNFSNYNIINKESIQGNKHVSIINKKNKEVEDIYTIFKEKIPNKNNKLLKEYSFFKEENIIKKDNLKIANTSNKEITCNDLDVIKHPIKKQEKDDNKNSDENYFFFHLYKKNMYLINKNIESYYYYYNSFIIRSIDSNLLYIIDNDMNLLKILFYFDVVNLFVIYLFIINCKNQEMCKYLSIFLIINIKFRRNFKLYFNKLLENKNIPILFYVFSNILKKNIFKANNKNNENKLMVSINNNVSNDSLYNTTSLKKNNLYLKMNLKEFYIMKTTNDIKEINRIKKKNNTFLFLYKNSEYNNDERSSLLISDHNNINKKVNKIINIYDKTKDKNKKNEYINKSRISHTSDEEILKFSKSKNEKKEKQFSYENLFNYFNTIKNTSNEKNDYYYYYSLIKDENEIDSVNLTLSVNNTKDENIFFYKSYIIEHIYNLFLNKYNLKLKKNTYVSNETKKENNTSLFDNYKKLFHNFFFIKNIL</sequence>
<dbReference type="OrthoDB" id="378167at2759"/>
<organism evidence="2 3">
    <name type="scientific">Plasmodium relictum</name>
    <dbReference type="NCBI Taxonomy" id="85471"/>
    <lineage>
        <taxon>Eukaryota</taxon>
        <taxon>Sar</taxon>
        <taxon>Alveolata</taxon>
        <taxon>Apicomplexa</taxon>
        <taxon>Aconoidasida</taxon>
        <taxon>Haemosporida</taxon>
        <taxon>Plasmodiidae</taxon>
        <taxon>Plasmodium</taxon>
        <taxon>Plasmodium (Haemamoeba)</taxon>
    </lineage>
</organism>
<keyword evidence="1" id="KW-0472">Membrane</keyword>
<evidence type="ECO:0000313" key="2">
    <source>
        <dbReference type="EMBL" id="CRG99504.1"/>
    </source>
</evidence>
<proteinExistence type="predicted"/>
<name>A0A1J1H490_PLARL</name>
<evidence type="ECO:0000256" key="1">
    <source>
        <dbReference type="SAM" id="Phobius"/>
    </source>
</evidence>
<keyword evidence="3" id="KW-1185">Reference proteome</keyword>
<dbReference type="EMBL" id="LN835302">
    <property type="protein sequence ID" value="CRG99504.1"/>
    <property type="molecule type" value="Genomic_DNA"/>
</dbReference>
<keyword evidence="1" id="KW-1133">Transmembrane helix</keyword>
<reference evidence="2 3" key="1">
    <citation type="submission" date="2015-04" db="EMBL/GenBank/DDBJ databases">
        <authorList>
            <consortium name="Pathogen Informatics"/>
        </authorList>
    </citation>
    <scope>NUCLEOTIDE SEQUENCE [LARGE SCALE GENOMIC DNA]</scope>
    <source>
        <strain evidence="2 3">SGS1</strain>
    </source>
</reference>
<accession>A0A1J1H490</accession>
<dbReference type="RefSeq" id="XP_028532510.1">
    <property type="nucleotide sequence ID" value="XM_028675974.1"/>
</dbReference>